<proteinExistence type="predicted"/>
<keyword evidence="9" id="KW-1185">Reference proteome</keyword>
<dbReference type="GO" id="GO:0006825">
    <property type="term" value="P:copper ion transport"/>
    <property type="evidence" value="ECO:0007669"/>
    <property type="project" value="InterPro"/>
</dbReference>
<feature type="transmembrane region" description="Helical" evidence="6">
    <location>
        <begin position="140"/>
        <end position="164"/>
    </location>
</feature>
<keyword evidence="4 6" id="KW-1133">Transmembrane helix</keyword>
<feature type="domain" description="Copper resistance protein D" evidence="7">
    <location>
        <begin position="172"/>
        <end position="267"/>
    </location>
</feature>
<evidence type="ECO:0000313" key="8">
    <source>
        <dbReference type="EMBL" id="KYG26560.1"/>
    </source>
</evidence>
<dbReference type="EMBL" id="LTAO01000038">
    <property type="protein sequence ID" value="KYG26560.1"/>
    <property type="molecule type" value="Genomic_DNA"/>
</dbReference>
<comment type="subcellular location">
    <subcellularLocation>
        <location evidence="1">Cell membrane</location>
        <topology evidence="1">Multi-pass membrane protein</topology>
    </subcellularLocation>
</comment>
<reference evidence="8" key="1">
    <citation type="submission" date="2016-02" db="EMBL/GenBank/DDBJ databases">
        <title>Genome sequence of Bacillus trypoxylicola KCTC 13244(T).</title>
        <authorList>
            <person name="Jeong H."/>
            <person name="Park S.-H."/>
            <person name="Choi S.-K."/>
        </authorList>
    </citation>
    <scope>NUCLEOTIDE SEQUENCE [LARGE SCALE GENOMIC DNA]</scope>
    <source>
        <strain evidence="8">KCTC 13244</strain>
    </source>
</reference>
<feature type="transmembrane region" description="Helical" evidence="6">
    <location>
        <begin position="176"/>
        <end position="196"/>
    </location>
</feature>
<dbReference type="Pfam" id="PF05425">
    <property type="entry name" value="CopD"/>
    <property type="match status" value="1"/>
</dbReference>
<keyword evidence="5 6" id="KW-0472">Membrane</keyword>
<protein>
    <recommendedName>
        <fullName evidence="7">Copper resistance protein D domain-containing protein</fullName>
    </recommendedName>
</protein>
<evidence type="ECO:0000256" key="3">
    <source>
        <dbReference type="ARBA" id="ARBA00022692"/>
    </source>
</evidence>
<evidence type="ECO:0000256" key="5">
    <source>
        <dbReference type="ARBA" id="ARBA00023136"/>
    </source>
</evidence>
<organism evidence="8 9">
    <name type="scientific">Alkalihalobacillus trypoxylicola</name>
    <dbReference type="NCBI Taxonomy" id="519424"/>
    <lineage>
        <taxon>Bacteria</taxon>
        <taxon>Bacillati</taxon>
        <taxon>Bacillota</taxon>
        <taxon>Bacilli</taxon>
        <taxon>Bacillales</taxon>
        <taxon>Bacillaceae</taxon>
        <taxon>Alkalihalobacillus</taxon>
    </lineage>
</organism>
<dbReference type="RefSeq" id="WP_061950034.1">
    <property type="nucleotide sequence ID" value="NZ_LTAO01000038.1"/>
</dbReference>
<keyword evidence="2" id="KW-1003">Cell membrane</keyword>
<feature type="transmembrane region" description="Helical" evidence="6">
    <location>
        <begin position="304"/>
        <end position="329"/>
    </location>
</feature>
<feature type="transmembrane region" description="Helical" evidence="6">
    <location>
        <begin position="216"/>
        <end position="240"/>
    </location>
</feature>
<dbReference type="InterPro" id="IPR008457">
    <property type="entry name" value="Cu-R_CopD_dom"/>
</dbReference>
<gene>
    <name evidence="8" type="ORF">AZF04_12165</name>
</gene>
<sequence length="359" mass="40121">MVIASNLLLYLGYSIAMGLAVVQLQTLTNLKVHFKKTLYYGSMSIIPLASFLPILDLSNSMSATFGLSFLEAFRMILTTFQVGHAWIFISVLSVISISVSFFQKMKGRATIILQIILLVLIAFFISWSSHSGSSQGLSGILTHMLHFVGFAIWIGPLFVVAWLTQPIHTLEKFHKWFSPLAFSGFILIIISGLLLMNQLVPSYVNSWTGSYGQSLLIKHLLFIPLVLFGIRHAFLLSWNLSKLSNQQYLTSFKFESVIALAIFAISAYMTEQVPPAESDLSAELSPLYLFFQQGDILFANSITIHFSITSLIMLLLSLILIFSLGWLLIKRNHLVLILFGSLTVMILIYIAFMTSLASI</sequence>
<feature type="transmembrane region" description="Helical" evidence="6">
    <location>
        <begin position="336"/>
        <end position="357"/>
    </location>
</feature>
<evidence type="ECO:0000256" key="6">
    <source>
        <dbReference type="SAM" id="Phobius"/>
    </source>
</evidence>
<evidence type="ECO:0000259" key="7">
    <source>
        <dbReference type="Pfam" id="PF05425"/>
    </source>
</evidence>
<feature type="transmembrane region" description="Helical" evidence="6">
    <location>
        <begin position="6"/>
        <end position="25"/>
    </location>
</feature>
<name>A0A161PE63_9BACI</name>
<dbReference type="STRING" id="519424.AZF04_12165"/>
<dbReference type="Proteomes" id="UP000075806">
    <property type="component" value="Unassembled WGS sequence"/>
</dbReference>
<evidence type="ECO:0000256" key="2">
    <source>
        <dbReference type="ARBA" id="ARBA00022475"/>
    </source>
</evidence>
<dbReference type="OrthoDB" id="2387346at2"/>
<feature type="transmembrane region" description="Helical" evidence="6">
    <location>
        <begin position="75"/>
        <end position="102"/>
    </location>
</feature>
<evidence type="ECO:0000256" key="1">
    <source>
        <dbReference type="ARBA" id="ARBA00004651"/>
    </source>
</evidence>
<dbReference type="AlphaFoldDB" id="A0A161PE63"/>
<keyword evidence="3 6" id="KW-0812">Transmembrane</keyword>
<dbReference type="InterPro" id="IPR032694">
    <property type="entry name" value="CopC/D"/>
</dbReference>
<evidence type="ECO:0000313" key="9">
    <source>
        <dbReference type="Proteomes" id="UP000075806"/>
    </source>
</evidence>
<accession>A0A161PE63</accession>
<feature type="transmembrane region" description="Helical" evidence="6">
    <location>
        <begin position="109"/>
        <end position="128"/>
    </location>
</feature>
<dbReference type="PANTHER" id="PTHR34820">
    <property type="entry name" value="INNER MEMBRANE PROTEIN YEBZ"/>
    <property type="match status" value="1"/>
</dbReference>
<feature type="transmembrane region" description="Helical" evidence="6">
    <location>
        <begin position="252"/>
        <end position="270"/>
    </location>
</feature>
<evidence type="ECO:0000256" key="4">
    <source>
        <dbReference type="ARBA" id="ARBA00022989"/>
    </source>
</evidence>
<dbReference type="PANTHER" id="PTHR34820:SF4">
    <property type="entry name" value="INNER MEMBRANE PROTEIN YEBZ"/>
    <property type="match status" value="1"/>
</dbReference>
<comment type="caution">
    <text evidence="8">The sequence shown here is derived from an EMBL/GenBank/DDBJ whole genome shotgun (WGS) entry which is preliminary data.</text>
</comment>
<dbReference type="GO" id="GO:0005886">
    <property type="term" value="C:plasma membrane"/>
    <property type="evidence" value="ECO:0007669"/>
    <property type="project" value="UniProtKB-SubCell"/>
</dbReference>